<dbReference type="Proteomes" id="UP000217528">
    <property type="component" value="Unassembled WGS sequence"/>
</dbReference>
<dbReference type="Gene3D" id="3.40.50.11810">
    <property type="match status" value="1"/>
</dbReference>
<dbReference type="Gene3D" id="1.20.1050.140">
    <property type="match status" value="1"/>
</dbReference>
<dbReference type="Pfam" id="PF02754">
    <property type="entry name" value="CCG"/>
    <property type="match status" value="2"/>
</dbReference>
<comment type="caution">
    <text evidence="3">The sequence shown here is derived from an EMBL/GenBank/DDBJ whole genome shotgun (WGS) entry which is preliminary data.</text>
</comment>
<protein>
    <submittedName>
        <fullName evidence="3">Heterodisulfide reductase subunit B</fullName>
    </submittedName>
    <submittedName>
        <fullName evidence="4">Lactate utilization protein A</fullName>
    </submittedName>
</protein>
<dbReference type="InterPro" id="IPR053571">
    <property type="entry name" value="HdrB"/>
</dbReference>
<dbReference type="OrthoDB" id="37916at2157"/>
<dbReference type="Proteomes" id="UP000246004">
    <property type="component" value="Unassembled WGS sequence"/>
</dbReference>
<evidence type="ECO:0000313" key="4">
    <source>
        <dbReference type="EMBL" id="PWL07912.1"/>
    </source>
</evidence>
<keyword evidence="1" id="KW-0560">Oxidoreductase</keyword>
<evidence type="ECO:0000256" key="1">
    <source>
        <dbReference type="ARBA" id="ARBA00023002"/>
    </source>
</evidence>
<dbReference type="PANTHER" id="PTHR42947:SF1">
    <property type="entry name" value="COB--COM HETERODISULFIDE REDUCTASE SUBUNIT B 1"/>
    <property type="match status" value="1"/>
</dbReference>
<dbReference type="NCBIfam" id="NF041780">
    <property type="entry name" value="hetero_SS_HdrB"/>
    <property type="match status" value="1"/>
</dbReference>
<evidence type="ECO:0000259" key="2">
    <source>
        <dbReference type="Pfam" id="PF02754"/>
    </source>
</evidence>
<gene>
    <name evidence="4" type="primary">lutA_2</name>
    <name evidence="3" type="ORF">ASJ82_00380</name>
    <name evidence="4" type="ORF">MSCUN_11550</name>
</gene>
<name>A0A2A2HDC0_9EURY</name>
<dbReference type="AlphaFoldDB" id="A0A2A2HDC0"/>
<keyword evidence="5" id="KW-1185">Reference proteome</keyword>
<feature type="domain" description="Cysteine-rich" evidence="2">
    <location>
        <begin position="14"/>
        <end position="99"/>
    </location>
</feature>
<reference evidence="4 6" key="1">
    <citation type="submission" date="2016-04" db="EMBL/GenBank/DDBJ databases">
        <title>Genome sequence of Methanosphaera cuniculi DSM 4103.</title>
        <authorList>
            <person name="Poehlein A."/>
            <person name="Seedorf H."/>
            <person name="Daniel R."/>
        </authorList>
    </citation>
    <scope>NUCLEOTIDE SEQUENCE [LARGE SCALE GENOMIC DNA]</scope>
    <source>
        <strain evidence="4 6">DSM 4103</strain>
    </source>
</reference>
<dbReference type="EMBL" id="LWMS01000042">
    <property type="protein sequence ID" value="PWL07912.1"/>
    <property type="molecule type" value="Genomic_DNA"/>
</dbReference>
<evidence type="ECO:0000313" key="3">
    <source>
        <dbReference type="EMBL" id="PAV07338.1"/>
    </source>
</evidence>
<feature type="domain" description="Cysteine-rich" evidence="2">
    <location>
        <begin position="167"/>
        <end position="260"/>
    </location>
</feature>
<dbReference type="PANTHER" id="PTHR42947">
    <property type="entry name" value="COB--COM HETERODISULFIDE REDUCTASE SUBUNIT B 1"/>
    <property type="match status" value="1"/>
</dbReference>
<organism evidence="3 5">
    <name type="scientific">Methanosphaera cuniculi</name>
    <dbReference type="NCBI Taxonomy" id="1077256"/>
    <lineage>
        <taxon>Archaea</taxon>
        <taxon>Methanobacteriati</taxon>
        <taxon>Methanobacteriota</taxon>
        <taxon>Methanomada group</taxon>
        <taxon>Methanobacteria</taxon>
        <taxon>Methanobacteriales</taxon>
        <taxon>Methanobacteriaceae</taxon>
        <taxon>Methanosphaera</taxon>
    </lineage>
</organism>
<evidence type="ECO:0000313" key="6">
    <source>
        <dbReference type="Proteomes" id="UP000246004"/>
    </source>
</evidence>
<dbReference type="InterPro" id="IPR004017">
    <property type="entry name" value="Cys_rich_dom"/>
</dbReference>
<dbReference type="InterPro" id="IPR051278">
    <property type="entry name" value="HdrB/HdrD_reductase"/>
</dbReference>
<dbReference type="EMBL" id="LMVN01000019">
    <property type="protein sequence ID" value="PAV07338.1"/>
    <property type="molecule type" value="Genomic_DNA"/>
</dbReference>
<accession>A0A2A2HDC0</accession>
<sequence>MAEKLKKFIPTKDITLFRSCLVSAEYPGIESSTMYVFDKLGIEYEINRNQSCCTGLGHYYDIFDELSTTALGARNFHHAIASGHKHHVPMCATCYAILKNAAKTLNEKDEVREEINKSFRENGLEHLEYHKGDIDPVDDITHVVDILYYFKDKLPKYKKVDLSNIKIAAHHGCHYCKVHYNDTIGGVRDPEIIDEICEAMGISTIGWYNHKTLTCGCGFRQRYANRDLSLEVSEDKFESLYEEGVDVLVVMCPNCHLQFDRYENVIQKQTGHKHHMAVLNIAQLVALYMGADPYKILGIQTHTTNVEPILDKLKIPYNPEEDYLHVKE</sequence>
<reference evidence="3 5" key="2">
    <citation type="journal article" date="2017" name="BMC Genomics">
        <title>Genomic analysis of methanogenic archaea reveals a shift towards energy conservation.</title>
        <authorList>
            <person name="Gilmore S.P."/>
            <person name="Henske J.K."/>
            <person name="Sexton J.A."/>
            <person name="Solomon K.V."/>
            <person name="Seppala S."/>
            <person name="Yoo J.I."/>
            <person name="Huyett L.M."/>
            <person name="Pressman A."/>
            <person name="Cogan J.Z."/>
            <person name="Kivenson V."/>
            <person name="Peng X."/>
            <person name="Tan Y."/>
            <person name="Valentine D.L."/>
            <person name="O'Malley M.A."/>
        </authorList>
    </citation>
    <scope>NUCLEOTIDE SEQUENCE [LARGE SCALE GENOMIC DNA]</scope>
    <source>
        <strain evidence="3 5">1R-7</strain>
    </source>
</reference>
<dbReference type="GO" id="GO:0016491">
    <property type="term" value="F:oxidoreductase activity"/>
    <property type="evidence" value="ECO:0007669"/>
    <property type="project" value="UniProtKB-KW"/>
</dbReference>
<dbReference type="RefSeq" id="WP_095608708.1">
    <property type="nucleotide sequence ID" value="NZ_CAUHCB010000002.1"/>
</dbReference>
<evidence type="ECO:0000313" key="5">
    <source>
        <dbReference type="Proteomes" id="UP000217528"/>
    </source>
</evidence>
<proteinExistence type="predicted"/>